<comment type="caution">
    <text evidence="2">The sequence shown here is derived from an EMBL/GenBank/DDBJ whole genome shotgun (WGS) entry which is preliminary data.</text>
</comment>
<reference evidence="2 3" key="1">
    <citation type="submission" date="2019-05" db="EMBL/GenBank/DDBJ databases">
        <title>Another draft genome of Portunus trituberculatus and its Hox gene families provides insights of decapod evolution.</title>
        <authorList>
            <person name="Jeong J.-H."/>
            <person name="Song I."/>
            <person name="Kim S."/>
            <person name="Choi T."/>
            <person name="Kim D."/>
            <person name="Ryu S."/>
            <person name="Kim W."/>
        </authorList>
    </citation>
    <scope>NUCLEOTIDE SEQUENCE [LARGE SCALE GENOMIC DNA]</scope>
    <source>
        <tissue evidence="2">Muscle</tissue>
    </source>
</reference>
<evidence type="ECO:0000313" key="3">
    <source>
        <dbReference type="Proteomes" id="UP000324222"/>
    </source>
</evidence>
<name>A0A5B7IVQ4_PORTR</name>
<keyword evidence="1" id="KW-0732">Signal</keyword>
<dbReference type="EMBL" id="VSRR010069491">
    <property type="protein sequence ID" value="MPC85766.1"/>
    <property type="molecule type" value="Genomic_DNA"/>
</dbReference>
<feature type="signal peptide" evidence="1">
    <location>
        <begin position="1"/>
        <end position="15"/>
    </location>
</feature>
<sequence>MWRAGVICPVAPALAQLHFWWISSYLLQSDEQWHVNP</sequence>
<proteinExistence type="predicted"/>
<gene>
    <name evidence="2" type="ORF">E2C01_080558</name>
</gene>
<evidence type="ECO:0000256" key="1">
    <source>
        <dbReference type="SAM" id="SignalP"/>
    </source>
</evidence>
<organism evidence="2 3">
    <name type="scientific">Portunus trituberculatus</name>
    <name type="common">Swimming crab</name>
    <name type="synonym">Neptunus trituberculatus</name>
    <dbReference type="NCBI Taxonomy" id="210409"/>
    <lineage>
        <taxon>Eukaryota</taxon>
        <taxon>Metazoa</taxon>
        <taxon>Ecdysozoa</taxon>
        <taxon>Arthropoda</taxon>
        <taxon>Crustacea</taxon>
        <taxon>Multicrustacea</taxon>
        <taxon>Malacostraca</taxon>
        <taxon>Eumalacostraca</taxon>
        <taxon>Eucarida</taxon>
        <taxon>Decapoda</taxon>
        <taxon>Pleocyemata</taxon>
        <taxon>Brachyura</taxon>
        <taxon>Eubrachyura</taxon>
        <taxon>Portunoidea</taxon>
        <taxon>Portunidae</taxon>
        <taxon>Portuninae</taxon>
        <taxon>Portunus</taxon>
    </lineage>
</organism>
<feature type="chain" id="PRO_5022718566" evidence="1">
    <location>
        <begin position="16"/>
        <end position="37"/>
    </location>
</feature>
<dbReference type="Proteomes" id="UP000324222">
    <property type="component" value="Unassembled WGS sequence"/>
</dbReference>
<dbReference type="AlphaFoldDB" id="A0A5B7IVQ4"/>
<keyword evidence="3" id="KW-1185">Reference proteome</keyword>
<evidence type="ECO:0000313" key="2">
    <source>
        <dbReference type="EMBL" id="MPC85766.1"/>
    </source>
</evidence>
<accession>A0A5B7IVQ4</accession>
<protein>
    <submittedName>
        <fullName evidence="2">Uncharacterized protein</fullName>
    </submittedName>
</protein>